<dbReference type="InterPro" id="IPR014782">
    <property type="entry name" value="Peptidase_M1_dom"/>
</dbReference>
<evidence type="ECO:0000256" key="5">
    <source>
        <dbReference type="ARBA" id="ARBA00022670"/>
    </source>
</evidence>
<keyword evidence="4" id="KW-0325">Glycoprotein</keyword>
<keyword evidence="14" id="KW-0812">Transmembrane</keyword>
<evidence type="ECO:0000256" key="6">
    <source>
        <dbReference type="ARBA" id="ARBA00022723"/>
    </source>
</evidence>
<keyword evidence="4" id="KW-0336">GPI-anchor</keyword>
<name>A0A146L3Q7_LYGHE</name>
<feature type="binding site" evidence="12">
    <location>
        <position position="366"/>
    </location>
    <ligand>
        <name>Zn(2+)</name>
        <dbReference type="ChEBI" id="CHEBI:29105"/>
        <note>catalytic</note>
    </ligand>
</feature>
<dbReference type="Gene3D" id="1.25.50.20">
    <property type="match status" value="1"/>
</dbReference>
<dbReference type="SUPFAM" id="SSF55486">
    <property type="entry name" value="Metalloproteases ('zincins'), catalytic domain"/>
    <property type="match status" value="1"/>
</dbReference>
<protein>
    <recommendedName>
        <fullName evidence="14">Aminopeptidase</fullName>
        <ecNumber evidence="14">3.4.11.-</ecNumber>
    </recommendedName>
</protein>
<dbReference type="Gene3D" id="2.60.40.1910">
    <property type="match status" value="1"/>
</dbReference>
<feature type="domain" description="ERAP1-like C-terminal" evidence="16">
    <location>
        <begin position="566"/>
        <end position="868"/>
    </location>
</feature>
<organism evidence="18">
    <name type="scientific">Lygus hesperus</name>
    <name type="common">Western plant bug</name>
    <dbReference type="NCBI Taxonomy" id="30085"/>
    <lineage>
        <taxon>Eukaryota</taxon>
        <taxon>Metazoa</taxon>
        <taxon>Ecdysozoa</taxon>
        <taxon>Arthropoda</taxon>
        <taxon>Hexapoda</taxon>
        <taxon>Insecta</taxon>
        <taxon>Pterygota</taxon>
        <taxon>Neoptera</taxon>
        <taxon>Paraneoptera</taxon>
        <taxon>Hemiptera</taxon>
        <taxon>Heteroptera</taxon>
        <taxon>Panheteroptera</taxon>
        <taxon>Cimicomorpha</taxon>
        <taxon>Miridae</taxon>
        <taxon>Mirini</taxon>
        <taxon>Lygus</taxon>
    </lineage>
</organism>
<reference evidence="18" key="1">
    <citation type="journal article" date="2016" name="Gigascience">
        <title>De novo construction of an expanded transcriptome assembly for the western tarnished plant bug, Lygus hesperus.</title>
        <authorList>
            <person name="Tassone E.E."/>
            <person name="Geib S.M."/>
            <person name="Hall B."/>
            <person name="Fabrick J.A."/>
            <person name="Brent C.S."/>
            <person name="Hull J.J."/>
        </authorList>
    </citation>
    <scope>NUCLEOTIDE SEQUENCE</scope>
</reference>
<dbReference type="GO" id="GO:0043171">
    <property type="term" value="P:peptide catabolic process"/>
    <property type="evidence" value="ECO:0007669"/>
    <property type="project" value="TreeGrafter"/>
</dbReference>
<evidence type="ECO:0000259" key="17">
    <source>
        <dbReference type="Pfam" id="PF17900"/>
    </source>
</evidence>
<dbReference type="FunFam" id="1.10.390.10:FF:000013">
    <property type="entry name" value="Aminopeptidase N"/>
    <property type="match status" value="1"/>
</dbReference>
<feature type="transmembrane region" description="Helical" evidence="14">
    <location>
        <begin position="13"/>
        <end position="35"/>
    </location>
</feature>
<dbReference type="GO" id="GO:0006508">
    <property type="term" value="P:proteolysis"/>
    <property type="evidence" value="ECO:0007669"/>
    <property type="project" value="UniProtKB-KW"/>
</dbReference>
<evidence type="ECO:0000259" key="16">
    <source>
        <dbReference type="Pfam" id="PF11838"/>
    </source>
</evidence>
<keyword evidence="10" id="KW-0449">Lipoprotein</keyword>
<dbReference type="GO" id="GO:0070006">
    <property type="term" value="F:metalloaminopeptidase activity"/>
    <property type="evidence" value="ECO:0007669"/>
    <property type="project" value="TreeGrafter"/>
</dbReference>
<dbReference type="PANTHER" id="PTHR11533">
    <property type="entry name" value="PROTEASE M1 ZINC METALLOPROTEASE"/>
    <property type="match status" value="1"/>
</dbReference>
<evidence type="ECO:0000256" key="7">
    <source>
        <dbReference type="ARBA" id="ARBA00022801"/>
    </source>
</evidence>
<feature type="active site" description="Proton acceptor" evidence="11">
    <location>
        <position position="344"/>
    </location>
</feature>
<dbReference type="CDD" id="cd09601">
    <property type="entry name" value="M1_APN-Q_like"/>
    <property type="match status" value="1"/>
</dbReference>
<dbReference type="AlphaFoldDB" id="A0A146L3Q7"/>
<dbReference type="EC" id="3.4.11.-" evidence="14"/>
<dbReference type="InterPro" id="IPR042097">
    <property type="entry name" value="Aminopeptidase_N-like_N_sf"/>
</dbReference>
<evidence type="ECO:0000256" key="8">
    <source>
        <dbReference type="ARBA" id="ARBA00022833"/>
    </source>
</evidence>
<evidence type="ECO:0000256" key="3">
    <source>
        <dbReference type="ARBA" id="ARBA00022438"/>
    </source>
</evidence>
<evidence type="ECO:0000256" key="13">
    <source>
        <dbReference type="PIRSR" id="PIRSR634016-4"/>
    </source>
</evidence>
<gene>
    <name evidence="18" type="primary">ANPEP_9</name>
    <name evidence="18" type="ORF">g.72814</name>
</gene>
<evidence type="ECO:0000256" key="1">
    <source>
        <dbReference type="ARBA" id="ARBA00004609"/>
    </source>
</evidence>
<dbReference type="InterPro" id="IPR050344">
    <property type="entry name" value="Peptidase_M1_aminopeptidases"/>
</dbReference>
<evidence type="ECO:0000256" key="12">
    <source>
        <dbReference type="PIRSR" id="PIRSR634016-3"/>
    </source>
</evidence>
<evidence type="ECO:0000256" key="11">
    <source>
        <dbReference type="PIRSR" id="PIRSR634016-1"/>
    </source>
</evidence>
<keyword evidence="5 14" id="KW-0645">Protease</keyword>
<dbReference type="Pfam" id="PF01433">
    <property type="entry name" value="Peptidase_M1"/>
    <property type="match status" value="1"/>
</dbReference>
<dbReference type="PRINTS" id="PR00756">
    <property type="entry name" value="ALADIPTASE"/>
</dbReference>
<dbReference type="GO" id="GO:0098552">
    <property type="term" value="C:side of membrane"/>
    <property type="evidence" value="ECO:0007669"/>
    <property type="project" value="UniProtKB-KW"/>
</dbReference>
<dbReference type="GO" id="GO:0005615">
    <property type="term" value="C:extracellular space"/>
    <property type="evidence" value="ECO:0007669"/>
    <property type="project" value="TreeGrafter"/>
</dbReference>
<comment type="similarity">
    <text evidence="2 14">Belongs to the peptidase M1 family.</text>
</comment>
<comment type="cofactor">
    <cofactor evidence="12 14">
        <name>Zn(2+)</name>
        <dbReference type="ChEBI" id="CHEBI:29105"/>
    </cofactor>
    <text evidence="12 14">Binds 1 zinc ion per subunit.</text>
</comment>
<accession>A0A146L3Q7</accession>
<evidence type="ECO:0000313" key="18">
    <source>
        <dbReference type="EMBL" id="JAQ03144.1"/>
    </source>
</evidence>
<keyword evidence="14" id="KW-1133">Transmembrane helix</keyword>
<evidence type="ECO:0000256" key="10">
    <source>
        <dbReference type="ARBA" id="ARBA00023288"/>
    </source>
</evidence>
<evidence type="ECO:0000256" key="4">
    <source>
        <dbReference type="ARBA" id="ARBA00022622"/>
    </source>
</evidence>
<dbReference type="Gene3D" id="2.60.40.1730">
    <property type="entry name" value="tricorn interacting facor f3 domain"/>
    <property type="match status" value="1"/>
</dbReference>
<dbReference type="Pfam" id="PF11838">
    <property type="entry name" value="ERAP1_C"/>
    <property type="match status" value="1"/>
</dbReference>
<keyword evidence="9 14" id="KW-0482">Metalloprotease</keyword>
<sequence>QTLVLRETRFLPYFPLVSLVMMLRCFLVVLCAMCAQGRLLRDVVPVLYRLNLNLSSGLDDPSNSYTGSVNISLNVIRNTQNFVIHASGLHILSTSLIYHFGTSLQLDIPHNKTVGEDSVTISFESIQMGNYTLVVDFEGKFSSDLEGFYKSSYVSNKTRRWMASSHFETQGARKAFPCFDEPAMRSKLALRMTLPSQLHAVSNMPVLSSTILENGLKSIQFSESPPMPTYLMAWFVSDETFDALYSNTTSGITYSVHGRVDLREQGQYAFDVTPSVIAGLESFTGVTYASSGMSLVGQAAIPDFSAGAMENWGLVTYRESYLMYHPAVSSVLDKQHTLLVIAHELAHQWFGNAVTLDWWSYTWLNEGFARYLQYVIPNKLEPSWMIENQFLTDVFQLSMTADLDSHPLTNPNVTTMDESEDMFDVVTYGKGASILRMFSSILGEDAFKGWLNAYLTRVIEKGRVATPDDLFDALPNASLAEKFRPWTELAGHPVINVSRINGTSLSLSQVKEDLTGSRLPTGLQVPIRVFTWNTSSYQSMDFGSQVDLWLGQETLNVPLNTTSSGWYLINGNSTGYYRVLYDEMNWQSLRYAITREELPPLVRAQLVSDALNLLKTGYLRPQVALDFAGFLTLEKDLHVWKSALMAFKDIRNHLLEWTDARDALDMFVRDAMDTALTIDFTVIETRHYERVLQMYVAKQVCVYQSKHCTALLSYLRLADQSLIERIDQETDGAAFCELTREDSRRWDSLFSMYVNSQIPTQKARYLTSLSCTNDSTLQMRLLGHMLQPEIIKLQDFKPTFVRICDSENGATSAMNFIRTNGTRFVEHVSSKRNVLKMLEAISSKLYTSEMINKMADFLDQTPALGLTRRERSDLISKANKSAVRRQIVAKRVCEGFGLTCEDPSNMPGRAVGVEWSLSAIMVAVAFYALQ</sequence>
<feature type="site" description="Transition state stabilizer" evidence="13">
    <location>
        <position position="428"/>
    </location>
</feature>
<dbReference type="GO" id="GO:0005737">
    <property type="term" value="C:cytoplasm"/>
    <property type="evidence" value="ECO:0007669"/>
    <property type="project" value="TreeGrafter"/>
</dbReference>
<dbReference type="EMBL" id="GDHC01015485">
    <property type="protein sequence ID" value="JAQ03144.1"/>
    <property type="molecule type" value="Transcribed_RNA"/>
</dbReference>
<dbReference type="Pfam" id="PF17900">
    <property type="entry name" value="Peptidase_M1_N"/>
    <property type="match status" value="1"/>
</dbReference>
<dbReference type="InterPro" id="IPR034016">
    <property type="entry name" value="M1_APN-typ"/>
</dbReference>
<evidence type="ECO:0000256" key="2">
    <source>
        <dbReference type="ARBA" id="ARBA00010136"/>
    </source>
</evidence>
<dbReference type="Gene3D" id="1.10.390.10">
    <property type="entry name" value="Neutral Protease Domain 2"/>
    <property type="match status" value="1"/>
</dbReference>
<dbReference type="GO" id="GO:0042277">
    <property type="term" value="F:peptide binding"/>
    <property type="evidence" value="ECO:0007669"/>
    <property type="project" value="TreeGrafter"/>
</dbReference>
<evidence type="ECO:0000259" key="15">
    <source>
        <dbReference type="Pfam" id="PF01433"/>
    </source>
</evidence>
<dbReference type="SUPFAM" id="SSF63737">
    <property type="entry name" value="Leukotriene A4 hydrolase N-terminal domain"/>
    <property type="match status" value="1"/>
</dbReference>
<keyword evidence="8 12" id="KW-0862">Zinc</keyword>
<dbReference type="PANTHER" id="PTHR11533:SF294">
    <property type="entry name" value="THYROTROPIN-RELEASING HORMONE-DEGRADING ECTOENZYME"/>
    <property type="match status" value="1"/>
</dbReference>
<feature type="binding site" evidence="12">
    <location>
        <position position="343"/>
    </location>
    <ligand>
        <name>Zn(2+)</name>
        <dbReference type="ChEBI" id="CHEBI:29105"/>
        <note>catalytic</note>
    </ligand>
</feature>
<dbReference type="GO" id="GO:0008270">
    <property type="term" value="F:zinc ion binding"/>
    <property type="evidence" value="ECO:0007669"/>
    <property type="project" value="UniProtKB-UniRule"/>
</dbReference>
<keyword evidence="3 14" id="KW-0031">Aminopeptidase</keyword>
<comment type="subcellular location">
    <subcellularLocation>
        <location evidence="1">Cell membrane</location>
        <topology evidence="1">Lipid-anchor</topology>
        <topology evidence="1">GPI-anchor</topology>
    </subcellularLocation>
</comment>
<feature type="domain" description="Peptidase M1 membrane alanine aminopeptidase" evidence="15">
    <location>
        <begin position="268"/>
        <end position="477"/>
    </location>
</feature>
<dbReference type="InterPro" id="IPR027268">
    <property type="entry name" value="Peptidase_M4/M1_CTD_sf"/>
</dbReference>
<keyword evidence="14" id="KW-0472">Membrane</keyword>
<feature type="binding site" evidence="12">
    <location>
        <position position="347"/>
    </location>
    <ligand>
        <name>Zn(2+)</name>
        <dbReference type="ChEBI" id="CHEBI:29105"/>
        <note>catalytic</note>
    </ligand>
</feature>
<keyword evidence="7 14" id="KW-0378">Hydrolase</keyword>
<dbReference type="GO" id="GO:0005886">
    <property type="term" value="C:plasma membrane"/>
    <property type="evidence" value="ECO:0007669"/>
    <property type="project" value="UniProtKB-SubCell"/>
</dbReference>
<dbReference type="InterPro" id="IPR024571">
    <property type="entry name" value="ERAP1-like_C_dom"/>
</dbReference>
<keyword evidence="6 12" id="KW-0479">Metal-binding</keyword>
<feature type="non-terminal residue" evidence="18">
    <location>
        <position position="1"/>
    </location>
</feature>
<dbReference type="InterPro" id="IPR045357">
    <property type="entry name" value="Aminopeptidase_N-like_N"/>
</dbReference>
<evidence type="ECO:0000256" key="9">
    <source>
        <dbReference type="ARBA" id="ARBA00023049"/>
    </source>
</evidence>
<dbReference type="InterPro" id="IPR001930">
    <property type="entry name" value="Peptidase_M1"/>
</dbReference>
<proteinExistence type="inferred from homology"/>
<evidence type="ECO:0000256" key="14">
    <source>
        <dbReference type="RuleBase" id="RU364040"/>
    </source>
</evidence>
<feature type="domain" description="Aminopeptidase N-like N-terminal" evidence="17">
    <location>
        <begin position="47"/>
        <end position="231"/>
    </location>
</feature>